<dbReference type="Gene3D" id="3.40.50.620">
    <property type="entry name" value="HUPs"/>
    <property type="match status" value="1"/>
</dbReference>
<dbReference type="SUPFAM" id="SSF52402">
    <property type="entry name" value="Adenine nucleotide alpha hydrolases-like"/>
    <property type="match status" value="1"/>
</dbReference>
<sequence length="373" mass="40779">MVSDGRIKVQTDATGLRPVYFSRIQHPPVVASHADLAARASGAVSSYAADRGFLNAQNLRCPPGRETGYNGIVALTPNVELDLETRATTRIFPRRPDLSDFEPLSVAEVVASAREHVASLAEQRGQLLLSLSAGKDSRASLAILRPWAEELLAFTYDVTYKEKSRANRFDVVAAAQVASKAGVRHKVLPIPKMESESTFLDVLKRNRKWGHSASVARAYSEQLPDGLHFRSNGYAVLGDHYRSTGQSAAETLDASEMAAIASRRKAQAPFVVDIFREFVDGTQFPVVGAGVLDPLRLFYWEYRLGVWATSIVAESDIAHETCFLLNSRRLIAGSMLDAANRGSTSPQIDIVREAWPDLLEVDVNGTHVDSEGS</sequence>
<reference evidence="2" key="1">
    <citation type="journal article" date="2019" name="Int. J. Syst. Evol. Microbiol.">
        <title>The Global Catalogue of Microorganisms (GCM) 10K type strain sequencing project: providing services to taxonomists for standard genome sequencing and annotation.</title>
        <authorList>
            <consortium name="The Broad Institute Genomics Platform"/>
            <consortium name="The Broad Institute Genome Sequencing Center for Infectious Disease"/>
            <person name="Wu L."/>
            <person name="Ma J."/>
        </authorList>
    </citation>
    <scope>NUCLEOTIDE SEQUENCE [LARGE SCALE GENOMIC DNA]</scope>
    <source>
        <strain evidence="2">JCM 17458</strain>
    </source>
</reference>
<evidence type="ECO:0008006" key="3">
    <source>
        <dbReference type="Google" id="ProtNLM"/>
    </source>
</evidence>
<dbReference type="EMBL" id="BAABAZ010000004">
    <property type="protein sequence ID" value="GAA4283362.1"/>
    <property type="molecule type" value="Genomic_DNA"/>
</dbReference>
<dbReference type="Proteomes" id="UP001501586">
    <property type="component" value="Unassembled WGS sequence"/>
</dbReference>
<name>A0ABP8EHF6_9MICO</name>
<evidence type="ECO:0000313" key="2">
    <source>
        <dbReference type="Proteomes" id="UP001501586"/>
    </source>
</evidence>
<organism evidence="1 2">
    <name type="scientific">Brevibacterium daeguense</name>
    <dbReference type="NCBI Taxonomy" id="909936"/>
    <lineage>
        <taxon>Bacteria</taxon>
        <taxon>Bacillati</taxon>
        <taxon>Actinomycetota</taxon>
        <taxon>Actinomycetes</taxon>
        <taxon>Micrococcales</taxon>
        <taxon>Brevibacteriaceae</taxon>
        <taxon>Brevibacterium</taxon>
    </lineage>
</organism>
<protein>
    <recommendedName>
        <fullName evidence="3">Asparagine synthetase domain-containing protein</fullName>
    </recommendedName>
</protein>
<gene>
    <name evidence="1" type="ORF">GCM10022261_08930</name>
</gene>
<keyword evidence="2" id="KW-1185">Reference proteome</keyword>
<accession>A0ABP8EHF6</accession>
<dbReference type="InterPro" id="IPR014729">
    <property type="entry name" value="Rossmann-like_a/b/a_fold"/>
</dbReference>
<comment type="caution">
    <text evidence="1">The sequence shown here is derived from an EMBL/GenBank/DDBJ whole genome shotgun (WGS) entry which is preliminary data.</text>
</comment>
<evidence type="ECO:0000313" key="1">
    <source>
        <dbReference type="EMBL" id="GAA4283362.1"/>
    </source>
</evidence>
<proteinExistence type="predicted"/>